<proteinExistence type="predicted"/>
<dbReference type="Gene3D" id="2.160.20.10">
    <property type="entry name" value="Single-stranded right-handed beta-helix, Pectin lyase-like"/>
    <property type="match status" value="1"/>
</dbReference>
<feature type="compositionally biased region" description="Basic and acidic residues" evidence="1">
    <location>
        <begin position="488"/>
        <end position="500"/>
    </location>
</feature>
<sequence>MPRLIHSILFITLSLTIQAADYFVSNRHGNDKNDGRSPQSPWRSLNKLNTSTFQPGDTIHLESDTTYRGTLTLKDSGSKKHPITLTNYGKGAKPHINALGNSPAAVHIKNAQGWIIKNLHLSNTGKTKRWLRYGIFIENTSLPTATFFHLNNLTISEVNGRPEKDKNAAAAIRFLADGKSKTRFDSILIEHCHVINCSRNGIIVHGGALRGPHWNPSTNIIIRHNLIEGVGGDGILTTSSKGPLVEWNVMRKCPPLGEAGAAAAGMWPWACDDAVFQFNEVSGHQAWNDAQAYDCDYSCKNTLFQYNLSYNNHGGFMLICSPGQPKHASWLTENALNHGSVVRYNLSINDGLRTIGHKNYFSPTFSLSGDSTHNTQIYKNLIIIPQKPHPQIDSNLIAFNKWGRGTAQNTTFQNNVFVVLNKQQATFHFDPSIKNLTLSNNIFYGDVDPIKNSKEITQSNNTFSAHIPKKVSLSGPKEELKLLHDFLKQKGNPQEKEGIKIDWNPTQNPSPNK</sequence>
<dbReference type="SMART" id="SM00710">
    <property type="entry name" value="PbH1"/>
    <property type="match status" value="4"/>
</dbReference>
<keyword evidence="4" id="KW-1185">Reference proteome</keyword>
<feature type="compositionally biased region" description="Polar residues" evidence="1">
    <location>
        <begin position="504"/>
        <end position="513"/>
    </location>
</feature>
<dbReference type="SUPFAM" id="SSF51126">
    <property type="entry name" value="Pectin lyase-like"/>
    <property type="match status" value="1"/>
</dbReference>
<evidence type="ECO:0000256" key="1">
    <source>
        <dbReference type="SAM" id="MobiDB-lite"/>
    </source>
</evidence>
<dbReference type="InterPro" id="IPR012334">
    <property type="entry name" value="Pectin_lyas_fold"/>
</dbReference>
<organism evidence="3 4">
    <name type="scientific">Rubritalea tangerina</name>
    <dbReference type="NCBI Taxonomy" id="430798"/>
    <lineage>
        <taxon>Bacteria</taxon>
        <taxon>Pseudomonadati</taxon>
        <taxon>Verrucomicrobiota</taxon>
        <taxon>Verrucomicrobiia</taxon>
        <taxon>Verrucomicrobiales</taxon>
        <taxon>Rubritaleaceae</taxon>
        <taxon>Rubritalea</taxon>
    </lineage>
</organism>
<evidence type="ECO:0000313" key="4">
    <source>
        <dbReference type="Proteomes" id="UP001597389"/>
    </source>
</evidence>
<feature type="region of interest" description="Disordered" evidence="1">
    <location>
        <begin position="488"/>
        <end position="513"/>
    </location>
</feature>
<dbReference type="RefSeq" id="WP_377088038.1">
    <property type="nucleotide sequence ID" value="NZ_JBHSJL010000014.1"/>
</dbReference>
<feature type="chain" id="PRO_5045497898" evidence="2">
    <location>
        <begin position="20"/>
        <end position="513"/>
    </location>
</feature>
<feature type="compositionally biased region" description="Polar residues" evidence="1">
    <location>
        <begin position="36"/>
        <end position="49"/>
    </location>
</feature>
<protein>
    <submittedName>
        <fullName evidence="3">Right-handed parallel beta-helix repeat-containing protein</fullName>
    </submittedName>
</protein>
<feature type="signal peptide" evidence="2">
    <location>
        <begin position="1"/>
        <end position="19"/>
    </location>
</feature>
<comment type="caution">
    <text evidence="3">The sequence shown here is derived from an EMBL/GenBank/DDBJ whole genome shotgun (WGS) entry which is preliminary data.</text>
</comment>
<reference evidence="4" key="1">
    <citation type="journal article" date="2019" name="Int. J. Syst. Evol. Microbiol.">
        <title>The Global Catalogue of Microorganisms (GCM) 10K type strain sequencing project: providing services to taxonomists for standard genome sequencing and annotation.</title>
        <authorList>
            <consortium name="The Broad Institute Genomics Platform"/>
            <consortium name="The Broad Institute Genome Sequencing Center for Infectious Disease"/>
            <person name="Wu L."/>
            <person name="Ma J."/>
        </authorList>
    </citation>
    <scope>NUCLEOTIDE SEQUENCE [LARGE SCALE GENOMIC DNA]</scope>
    <source>
        <strain evidence="4">CCUG 57942</strain>
    </source>
</reference>
<evidence type="ECO:0000313" key="3">
    <source>
        <dbReference type="EMBL" id="MFD2160491.1"/>
    </source>
</evidence>
<evidence type="ECO:0000256" key="2">
    <source>
        <dbReference type="SAM" id="SignalP"/>
    </source>
</evidence>
<gene>
    <name evidence="3" type="ORF">ACFSW8_16420</name>
</gene>
<keyword evidence="2" id="KW-0732">Signal</keyword>
<dbReference type="Proteomes" id="UP001597389">
    <property type="component" value="Unassembled WGS sequence"/>
</dbReference>
<accession>A0ABW4ZF49</accession>
<dbReference type="EMBL" id="JBHUJB010000083">
    <property type="protein sequence ID" value="MFD2160491.1"/>
    <property type="molecule type" value="Genomic_DNA"/>
</dbReference>
<dbReference type="InterPro" id="IPR006626">
    <property type="entry name" value="PbH1"/>
</dbReference>
<dbReference type="InterPro" id="IPR011050">
    <property type="entry name" value="Pectin_lyase_fold/virulence"/>
</dbReference>
<feature type="region of interest" description="Disordered" evidence="1">
    <location>
        <begin position="26"/>
        <end position="49"/>
    </location>
</feature>
<name>A0ABW4ZF49_9BACT</name>